<organism evidence="2 3">
    <name type="scientific">Pararge aegeria aegeria</name>
    <dbReference type="NCBI Taxonomy" id="348720"/>
    <lineage>
        <taxon>Eukaryota</taxon>
        <taxon>Metazoa</taxon>
        <taxon>Ecdysozoa</taxon>
        <taxon>Arthropoda</taxon>
        <taxon>Hexapoda</taxon>
        <taxon>Insecta</taxon>
        <taxon>Pterygota</taxon>
        <taxon>Neoptera</taxon>
        <taxon>Endopterygota</taxon>
        <taxon>Lepidoptera</taxon>
        <taxon>Glossata</taxon>
        <taxon>Ditrysia</taxon>
        <taxon>Papilionoidea</taxon>
        <taxon>Nymphalidae</taxon>
        <taxon>Satyrinae</taxon>
        <taxon>Satyrini</taxon>
        <taxon>Parargina</taxon>
        <taxon>Pararge</taxon>
    </lineage>
</organism>
<sequence length="139" mass="15748">EPTKSIKVEITDSGKFIEVEREAVESNLPVIDKQEFKEQKSVTPNQSPAKSVRIKENGAKANGDTEVIKQGGYVQMEATPEPAPRQKRKRDFFGTIKRRLGRARTRGASLDLQDQDMENQRIRSISAERNSYGKLFLIN</sequence>
<protein>
    <submittedName>
        <fullName evidence="2">Jg26633 protein</fullName>
    </submittedName>
</protein>
<gene>
    <name evidence="2" type="primary">jg26633</name>
    <name evidence="2" type="ORF">PAEG_LOCUS7539</name>
</gene>
<reference evidence="2" key="1">
    <citation type="submission" date="2022-03" db="EMBL/GenBank/DDBJ databases">
        <authorList>
            <person name="Lindestad O."/>
        </authorList>
    </citation>
    <scope>NUCLEOTIDE SEQUENCE</scope>
</reference>
<feature type="region of interest" description="Disordered" evidence="1">
    <location>
        <begin position="36"/>
        <end position="91"/>
    </location>
</feature>
<keyword evidence="3" id="KW-1185">Reference proteome</keyword>
<dbReference type="OrthoDB" id="10399712at2759"/>
<feature type="non-terminal residue" evidence="2">
    <location>
        <position position="1"/>
    </location>
</feature>
<dbReference type="AlphaFoldDB" id="A0A8S4QWW4"/>
<accession>A0A8S4QWW4</accession>
<evidence type="ECO:0000256" key="1">
    <source>
        <dbReference type="SAM" id="MobiDB-lite"/>
    </source>
</evidence>
<evidence type="ECO:0000313" key="3">
    <source>
        <dbReference type="Proteomes" id="UP000838756"/>
    </source>
</evidence>
<name>A0A8S4QWW4_9NEOP</name>
<comment type="caution">
    <text evidence="2">The sequence shown here is derived from an EMBL/GenBank/DDBJ whole genome shotgun (WGS) entry which is preliminary data.</text>
</comment>
<dbReference type="EMBL" id="CAKXAJ010022192">
    <property type="protein sequence ID" value="CAH2226880.1"/>
    <property type="molecule type" value="Genomic_DNA"/>
</dbReference>
<dbReference type="Proteomes" id="UP000838756">
    <property type="component" value="Unassembled WGS sequence"/>
</dbReference>
<proteinExistence type="predicted"/>
<evidence type="ECO:0000313" key="2">
    <source>
        <dbReference type="EMBL" id="CAH2226880.1"/>
    </source>
</evidence>